<dbReference type="PANTHER" id="PTHR43081:SF17">
    <property type="entry name" value="BLL5647 PROTEIN"/>
    <property type="match status" value="1"/>
</dbReference>
<evidence type="ECO:0000313" key="8">
    <source>
        <dbReference type="EMBL" id="MDY0883980.1"/>
    </source>
</evidence>
<evidence type="ECO:0000256" key="1">
    <source>
        <dbReference type="ARBA" id="ARBA00004651"/>
    </source>
</evidence>
<dbReference type="InterPro" id="IPR029787">
    <property type="entry name" value="Nucleotide_cyclase"/>
</dbReference>
<comment type="subcellular location">
    <subcellularLocation>
        <location evidence="1">Cell membrane</location>
        <topology evidence="1">Multi-pass membrane protein</topology>
    </subcellularLocation>
</comment>
<dbReference type="PROSITE" id="PS50125">
    <property type="entry name" value="GUANYLATE_CYCLASE_2"/>
    <property type="match status" value="1"/>
</dbReference>
<evidence type="ECO:0000259" key="6">
    <source>
        <dbReference type="PROSITE" id="PS50125"/>
    </source>
</evidence>
<dbReference type="Proteomes" id="UP001279642">
    <property type="component" value="Unassembled WGS sequence"/>
</dbReference>
<name>A0ABU5ED61_9PROT</name>
<evidence type="ECO:0000313" key="9">
    <source>
        <dbReference type="Proteomes" id="UP001279642"/>
    </source>
</evidence>
<evidence type="ECO:0000259" key="7">
    <source>
        <dbReference type="PROSITE" id="PS51085"/>
    </source>
</evidence>
<proteinExistence type="predicted"/>
<dbReference type="Pfam" id="PF00111">
    <property type="entry name" value="Fer2"/>
    <property type="match status" value="1"/>
</dbReference>
<evidence type="ECO:0000256" key="5">
    <source>
        <dbReference type="SAM" id="Phobius"/>
    </source>
</evidence>
<comment type="caution">
    <text evidence="8">The sequence shown here is derived from an EMBL/GenBank/DDBJ whole genome shotgun (WGS) entry which is preliminary data.</text>
</comment>
<evidence type="ECO:0000256" key="2">
    <source>
        <dbReference type="ARBA" id="ARBA00022475"/>
    </source>
</evidence>
<dbReference type="InterPro" id="IPR012675">
    <property type="entry name" value="Beta-grasp_dom_sf"/>
</dbReference>
<keyword evidence="3 5" id="KW-0472">Membrane</keyword>
<evidence type="ECO:0000256" key="3">
    <source>
        <dbReference type="ARBA" id="ARBA00023136"/>
    </source>
</evidence>
<organism evidence="8 9">
    <name type="scientific">Dongia soli</name>
    <dbReference type="NCBI Taxonomy" id="600628"/>
    <lineage>
        <taxon>Bacteria</taxon>
        <taxon>Pseudomonadati</taxon>
        <taxon>Pseudomonadota</taxon>
        <taxon>Alphaproteobacteria</taxon>
        <taxon>Rhodospirillales</taxon>
        <taxon>Dongiaceae</taxon>
        <taxon>Dongia</taxon>
    </lineage>
</organism>
<feature type="transmembrane region" description="Helical" evidence="5">
    <location>
        <begin position="6"/>
        <end position="23"/>
    </location>
</feature>
<dbReference type="Gene3D" id="3.30.70.1230">
    <property type="entry name" value="Nucleotide cyclase"/>
    <property type="match status" value="1"/>
</dbReference>
<dbReference type="InterPro" id="IPR001054">
    <property type="entry name" value="A/G_cyclase"/>
</dbReference>
<dbReference type="CDD" id="cd00207">
    <property type="entry name" value="fer2"/>
    <property type="match status" value="1"/>
</dbReference>
<feature type="domain" description="Guanylate cyclase" evidence="6">
    <location>
        <begin position="369"/>
        <end position="501"/>
    </location>
</feature>
<dbReference type="PANTHER" id="PTHR43081">
    <property type="entry name" value="ADENYLATE CYCLASE, TERMINAL-DIFFERENTIATION SPECIFIC-RELATED"/>
    <property type="match status" value="1"/>
</dbReference>
<reference evidence="8 9" key="1">
    <citation type="journal article" date="2016" name="Antonie Van Leeuwenhoek">
        <title>Dongia soli sp. nov., isolated from soil from Dokdo, Korea.</title>
        <authorList>
            <person name="Kim D.U."/>
            <person name="Lee H."/>
            <person name="Kim H."/>
            <person name="Kim S.G."/>
            <person name="Ka J.O."/>
        </authorList>
    </citation>
    <scope>NUCLEOTIDE SEQUENCE [LARGE SCALE GENOMIC DNA]</scope>
    <source>
        <strain evidence="8 9">D78</strain>
    </source>
</reference>
<dbReference type="Gene3D" id="3.10.20.30">
    <property type="match status" value="1"/>
</dbReference>
<protein>
    <submittedName>
        <fullName evidence="8">Adenylate/guanylate cyclase domain-containing protein</fullName>
    </submittedName>
</protein>
<dbReference type="Pfam" id="PF00211">
    <property type="entry name" value="Guanylate_cyc"/>
    <property type="match status" value="1"/>
</dbReference>
<dbReference type="PROSITE" id="PS51085">
    <property type="entry name" value="2FE2S_FER_2"/>
    <property type="match status" value="1"/>
</dbReference>
<gene>
    <name evidence="8" type="ORF">SMD27_14100</name>
</gene>
<feature type="transmembrane region" description="Helical" evidence="5">
    <location>
        <begin position="220"/>
        <end position="244"/>
    </location>
</feature>
<sequence>MTPQRLIGTTRLVTGLILFAYVLSHDLNHALGLISLSALETGRHIFIAFWQFPPIRYAFYLSILLHMLIALRALFLRRNLRMPPGDFFQLTLGLALPPLLALHVLGTAVANLTFGVDPDYEYVVWSIWVAQPHYGLLQTAALLVAWIHGCIGLRSWLHLKDGYARWRDALYAAALIVPILSLLGFASAGRAVAELASSPGWVSTMLAAAKLPDAAGVARLYAWLNAALIGYVIALALVLIARLLRIWLRRRRAIEIRYADGHTVTVQPGTTVLEASRIGGVPHAAVCGGRGRCSTCRIKVISGAEHLPPANDDESKLLARIGAAPGTRLACQTRPIGPVAVAPLLPPMAAPRAALGHSVQHHGQEREIAVLFADLRGFTRFAEHRLPYDVVFLLNRYFRAMGEAVNASGGRVDKFIGDGVMALFGLTGTPQEACRQAVDAAARMSINLDQLNLLFDQDLKQPLRIGIGIHVGTVIVGEMGFAGAQALTAIGDTVNTASRLENATKEFDCQLLLSSEVAALAGLRLDDLTPHDIPLRGRSKNVMAYAFDDARTLKAEGLKGKTPRPDAAPGLAPVESS</sequence>
<feature type="transmembrane region" description="Helical" evidence="5">
    <location>
        <begin position="87"/>
        <end position="114"/>
    </location>
</feature>
<dbReference type="SUPFAM" id="SSF54292">
    <property type="entry name" value="2Fe-2S ferredoxin-like"/>
    <property type="match status" value="1"/>
</dbReference>
<evidence type="ECO:0000256" key="4">
    <source>
        <dbReference type="SAM" id="MobiDB-lite"/>
    </source>
</evidence>
<feature type="transmembrane region" description="Helical" evidence="5">
    <location>
        <begin position="169"/>
        <end position="193"/>
    </location>
</feature>
<accession>A0ABU5ED61</accession>
<feature type="transmembrane region" description="Helical" evidence="5">
    <location>
        <begin position="57"/>
        <end position="75"/>
    </location>
</feature>
<dbReference type="InterPro" id="IPR034804">
    <property type="entry name" value="SQR/QFR_C/D"/>
</dbReference>
<dbReference type="SUPFAM" id="SSF55073">
    <property type="entry name" value="Nucleotide cyclase"/>
    <property type="match status" value="1"/>
</dbReference>
<feature type="transmembrane region" description="Helical" evidence="5">
    <location>
        <begin position="134"/>
        <end position="157"/>
    </location>
</feature>
<dbReference type="InterPro" id="IPR050697">
    <property type="entry name" value="Adenylyl/Guanylyl_Cyclase_3/4"/>
</dbReference>
<keyword evidence="5" id="KW-0812">Transmembrane</keyword>
<dbReference type="InterPro" id="IPR001041">
    <property type="entry name" value="2Fe-2S_ferredoxin-type"/>
</dbReference>
<keyword evidence="9" id="KW-1185">Reference proteome</keyword>
<feature type="domain" description="2Fe-2S ferredoxin-type" evidence="7">
    <location>
        <begin position="252"/>
        <end position="347"/>
    </location>
</feature>
<dbReference type="RefSeq" id="WP_320509041.1">
    <property type="nucleotide sequence ID" value="NZ_JAXCLW010000003.1"/>
</dbReference>
<feature type="region of interest" description="Disordered" evidence="4">
    <location>
        <begin position="556"/>
        <end position="577"/>
    </location>
</feature>
<keyword evidence="2" id="KW-1003">Cell membrane</keyword>
<dbReference type="InterPro" id="IPR036010">
    <property type="entry name" value="2Fe-2S_ferredoxin-like_sf"/>
</dbReference>
<dbReference type="CDD" id="cd07302">
    <property type="entry name" value="CHD"/>
    <property type="match status" value="1"/>
</dbReference>
<dbReference type="EMBL" id="JAXCLW010000003">
    <property type="protein sequence ID" value="MDY0883980.1"/>
    <property type="molecule type" value="Genomic_DNA"/>
</dbReference>
<keyword evidence="5" id="KW-1133">Transmembrane helix</keyword>
<dbReference type="SUPFAM" id="SSF81343">
    <property type="entry name" value="Fumarate reductase respiratory complex transmembrane subunits"/>
    <property type="match status" value="1"/>
</dbReference>
<dbReference type="SMART" id="SM00044">
    <property type="entry name" value="CYCc"/>
    <property type="match status" value="1"/>
</dbReference>